<dbReference type="EMBL" id="CP039347">
    <property type="protein sequence ID" value="QCD86087.1"/>
    <property type="molecule type" value="Genomic_DNA"/>
</dbReference>
<reference evidence="1 2" key="1">
    <citation type="submission" date="2019-04" db="EMBL/GenBank/DDBJ databases">
        <title>An improved genome assembly and genetic linkage map for asparagus bean, Vigna unguiculata ssp. sesquipedialis.</title>
        <authorList>
            <person name="Xia Q."/>
            <person name="Zhang R."/>
            <person name="Dong Y."/>
        </authorList>
    </citation>
    <scope>NUCLEOTIDE SEQUENCE [LARGE SCALE GENOMIC DNA]</scope>
    <source>
        <tissue evidence="1">Leaf</tissue>
    </source>
</reference>
<dbReference type="Proteomes" id="UP000501690">
    <property type="component" value="Linkage Group LG3"/>
</dbReference>
<keyword evidence="2" id="KW-1185">Reference proteome</keyword>
<gene>
    <name evidence="1" type="ORF">DEO72_LG3g608</name>
</gene>
<protein>
    <submittedName>
        <fullName evidence="1">Uncharacterized protein</fullName>
    </submittedName>
</protein>
<proteinExistence type="predicted"/>
<accession>A0A4D6LC07</accession>
<evidence type="ECO:0000313" key="1">
    <source>
        <dbReference type="EMBL" id="QCD86087.1"/>
    </source>
</evidence>
<sequence length="145" mass="15796">MKKTQLQVHGGEVVTDSNYSMARRRRRLSGRGDTVVGVENCSNRKTKVQWPWIPAVLSSSWRPWFRVHERRAVSAVRVGRRCIHGIWRGSGSGIGNHDVVVASSGGSIEHGDTCEKMVASAKVLPEVCVPKTSCVKTVACAGEAV</sequence>
<dbReference type="AlphaFoldDB" id="A0A4D6LC07"/>
<evidence type="ECO:0000313" key="2">
    <source>
        <dbReference type="Proteomes" id="UP000501690"/>
    </source>
</evidence>
<name>A0A4D6LC07_VIGUN</name>
<organism evidence="1 2">
    <name type="scientific">Vigna unguiculata</name>
    <name type="common">Cowpea</name>
    <dbReference type="NCBI Taxonomy" id="3917"/>
    <lineage>
        <taxon>Eukaryota</taxon>
        <taxon>Viridiplantae</taxon>
        <taxon>Streptophyta</taxon>
        <taxon>Embryophyta</taxon>
        <taxon>Tracheophyta</taxon>
        <taxon>Spermatophyta</taxon>
        <taxon>Magnoliopsida</taxon>
        <taxon>eudicotyledons</taxon>
        <taxon>Gunneridae</taxon>
        <taxon>Pentapetalae</taxon>
        <taxon>rosids</taxon>
        <taxon>fabids</taxon>
        <taxon>Fabales</taxon>
        <taxon>Fabaceae</taxon>
        <taxon>Papilionoideae</taxon>
        <taxon>50 kb inversion clade</taxon>
        <taxon>NPAAA clade</taxon>
        <taxon>indigoferoid/millettioid clade</taxon>
        <taxon>Phaseoleae</taxon>
        <taxon>Vigna</taxon>
    </lineage>
</organism>